<dbReference type="GO" id="GO:0005525">
    <property type="term" value="F:GTP binding"/>
    <property type="evidence" value="ECO:0007669"/>
    <property type="project" value="UniProtKB-KW"/>
</dbReference>
<dbReference type="Pfam" id="PF00651">
    <property type="entry name" value="BTB"/>
    <property type="match status" value="1"/>
</dbReference>
<evidence type="ECO:0000256" key="1">
    <source>
        <dbReference type="ARBA" id="ARBA00022741"/>
    </source>
</evidence>
<dbReference type="CDD" id="cd18499">
    <property type="entry name" value="BACK_RHOBTB"/>
    <property type="match status" value="1"/>
</dbReference>
<dbReference type="OrthoDB" id="6020506at2759"/>
<dbReference type="PROSITE" id="PS50097">
    <property type="entry name" value="BTB"/>
    <property type="match status" value="2"/>
</dbReference>
<reference evidence="4" key="2">
    <citation type="submission" date="2020-11" db="EMBL/GenBank/DDBJ databases">
        <authorList>
            <person name="McCartney M.A."/>
            <person name="Auch B."/>
            <person name="Kono T."/>
            <person name="Mallez S."/>
            <person name="Becker A."/>
            <person name="Gohl D.M."/>
            <person name="Silverstein K.A.T."/>
            <person name="Koren S."/>
            <person name="Bechman K.B."/>
            <person name="Herman A."/>
            <person name="Abrahante J.E."/>
            <person name="Garbe J."/>
        </authorList>
    </citation>
    <scope>NUCLEOTIDE SEQUENCE</scope>
    <source>
        <strain evidence="4">Duluth1</strain>
        <tissue evidence="4">Whole animal</tissue>
    </source>
</reference>
<dbReference type="SMART" id="SM00174">
    <property type="entry name" value="RHO"/>
    <property type="match status" value="1"/>
</dbReference>
<dbReference type="SUPFAM" id="SSF52540">
    <property type="entry name" value="P-loop containing nucleoside triphosphate hydrolases"/>
    <property type="match status" value="1"/>
</dbReference>
<proteinExistence type="predicted"/>
<dbReference type="InterPro" id="IPR000210">
    <property type="entry name" value="BTB/POZ_dom"/>
</dbReference>
<keyword evidence="2" id="KW-0342">GTP-binding</keyword>
<reference evidence="4" key="1">
    <citation type="journal article" date="2019" name="bioRxiv">
        <title>The Genome of the Zebra Mussel, Dreissena polymorpha: A Resource for Invasive Species Research.</title>
        <authorList>
            <person name="McCartney M.A."/>
            <person name="Auch B."/>
            <person name="Kono T."/>
            <person name="Mallez S."/>
            <person name="Zhang Y."/>
            <person name="Obille A."/>
            <person name="Becker A."/>
            <person name="Abrahante J.E."/>
            <person name="Garbe J."/>
            <person name="Badalamenti J.P."/>
            <person name="Herman A."/>
            <person name="Mangelson H."/>
            <person name="Liachko I."/>
            <person name="Sullivan S."/>
            <person name="Sone E.D."/>
            <person name="Koren S."/>
            <person name="Silverstein K.A.T."/>
            <person name="Beckman K.B."/>
            <person name="Gohl D.M."/>
        </authorList>
    </citation>
    <scope>NUCLEOTIDE SEQUENCE</scope>
    <source>
        <strain evidence="4">Duluth1</strain>
        <tissue evidence="4">Whole animal</tissue>
    </source>
</reference>
<dbReference type="PANTHER" id="PTHR24072">
    <property type="entry name" value="RHO FAMILY GTPASE"/>
    <property type="match status" value="1"/>
</dbReference>
<dbReference type="NCBIfam" id="TIGR00231">
    <property type="entry name" value="small_GTP"/>
    <property type="match status" value="1"/>
</dbReference>
<dbReference type="Pfam" id="PF00071">
    <property type="entry name" value="Ras"/>
    <property type="match status" value="1"/>
</dbReference>
<sequence>MEPIYDVEESQTFHRKRTVSEVSYSARMLNDYIKCVVIGDSGVGKTCLISSWACNTSYSLEQLVKTHVSTVWAHDHYRKDANILNGSMVQIDGGYVALRLWDTFGYHDKDRSFAYRGADVILLCFSVAKAQSLINLKKIWLPEIRRLAPTTPIVIVGCQADLRYLYREERYKRVQKGLIYKVVTENDILIPDQGRKIAKDIGVPYYECSAYTTYGIEDVFLNVIRVAIIEKRKLRFFSSLLPHMQYPQLQAPMRPPPLQMPKVEIPVETLHQELSSSLLNGSDGDVVFVVHGQCFYAHQICLAISAQVFEDLFIAQDFVRMENVPSALKRSRSSQSYDMMYLNSSNSVCGISNSCFEAEDIQNKNFIVNFAKKTNCPFLKVEMNQSVENQLKPGKISHYTVVTMRNEITERAFQIILDFLYAGIIPSDPDSFPEVCVACGFLQLSYLTIAISNVKENEEYLNLEVMKKFQEQRTHKLRELAVRWERLTDVRFLLDDGAVRAHKPLLMGRCEMMYAMFNANFIEADADSIFLPGLSCDVFRALREYLYTGSCPAGATLNCLGIIEAANRFCIPRLVAMVEGAVVSDLTEADKEGEDIIEDVLRLLEPAQLHNASQLADWCKTYLCNQFLAIRQKYMKPFLKLSPENIRFIERNRWPPEWYLKEEKRYYEGMQTQAKSRQSKRKGQLKHQFFGFDQSSSGCLCFCSNSKRAVEEREKDGFDWSEEEIN</sequence>
<gene>
    <name evidence="4" type="ORF">DPMN_098391</name>
</gene>
<dbReference type="Gene3D" id="3.40.50.300">
    <property type="entry name" value="P-loop containing nucleotide triphosphate hydrolases"/>
    <property type="match status" value="1"/>
</dbReference>
<dbReference type="GO" id="GO:0003924">
    <property type="term" value="F:GTPase activity"/>
    <property type="evidence" value="ECO:0007669"/>
    <property type="project" value="InterPro"/>
</dbReference>
<evidence type="ECO:0000313" key="4">
    <source>
        <dbReference type="EMBL" id="KAH3855821.1"/>
    </source>
</evidence>
<evidence type="ECO:0000256" key="2">
    <source>
        <dbReference type="ARBA" id="ARBA00023134"/>
    </source>
</evidence>
<dbReference type="InterPro" id="IPR005225">
    <property type="entry name" value="Small_GTP-bd"/>
</dbReference>
<dbReference type="Gene3D" id="3.30.710.10">
    <property type="entry name" value="Potassium Channel Kv1.1, Chain A"/>
    <property type="match status" value="2"/>
</dbReference>
<dbReference type="SMART" id="SM00173">
    <property type="entry name" value="RAS"/>
    <property type="match status" value="1"/>
</dbReference>
<evidence type="ECO:0000259" key="3">
    <source>
        <dbReference type="PROSITE" id="PS50097"/>
    </source>
</evidence>
<protein>
    <recommendedName>
        <fullName evidence="3">BTB domain-containing protein</fullName>
    </recommendedName>
</protein>
<dbReference type="PROSITE" id="PS51421">
    <property type="entry name" value="RAS"/>
    <property type="match status" value="1"/>
</dbReference>
<comment type="caution">
    <text evidence="4">The sequence shown here is derived from an EMBL/GenBank/DDBJ whole genome shotgun (WGS) entry which is preliminary data.</text>
</comment>
<feature type="domain" description="BTB" evidence="3">
    <location>
        <begin position="488"/>
        <end position="549"/>
    </location>
</feature>
<dbReference type="Proteomes" id="UP000828390">
    <property type="component" value="Unassembled WGS sequence"/>
</dbReference>
<dbReference type="InterPro" id="IPR027417">
    <property type="entry name" value="P-loop_NTPase"/>
</dbReference>
<dbReference type="PROSITE" id="PS51419">
    <property type="entry name" value="RAB"/>
    <property type="match status" value="1"/>
</dbReference>
<dbReference type="SMART" id="SM00225">
    <property type="entry name" value="BTB"/>
    <property type="match status" value="2"/>
</dbReference>
<dbReference type="InterPro" id="IPR001806">
    <property type="entry name" value="Small_GTPase"/>
</dbReference>
<keyword evidence="5" id="KW-1185">Reference proteome</keyword>
<feature type="domain" description="BTB" evidence="3">
    <location>
        <begin position="284"/>
        <end position="429"/>
    </location>
</feature>
<dbReference type="SMART" id="SM00175">
    <property type="entry name" value="RAB"/>
    <property type="match status" value="1"/>
</dbReference>
<dbReference type="PRINTS" id="PR00449">
    <property type="entry name" value="RASTRNSFRMNG"/>
</dbReference>
<organism evidence="4 5">
    <name type="scientific">Dreissena polymorpha</name>
    <name type="common">Zebra mussel</name>
    <name type="synonym">Mytilus polymorpha</name>
    <dbReference type="NCBI Taxonomy" id="45954"/>
    <lineage>
        <taxon>Eukaryota</taxon>
        <taxon>Metazoa</taxon>
        <taxon>Spiralia</taxon>
        <taxon>Lophotrochozoa</taxon>
        <taxon>Mollusca</taxon>
        <taxon>Bivalvia</taxon>
        <taxon>Autobranchia</taxon>
        <taxon>Heteroconchia</taxon>
        <taxon>Euheterodonta</taxon>
        <taxon>Imparidentia</taxon>
        <taxon>Neoheterodontei</taxon>
        <taxon>Myida</taxon>
        <taxon>Dreissenoidea</taxon>
        <taxon>Dreissenidae</taxon>
        <taxon>Dreissena</taxon>
    </lineage>
</organism>
<keyword evidence="1" id="KW-0547">Nucleotide-binding</keyword>
<name>A0A9D4LF47_DREPO</name>
<evidence type="ECO:0000313" key="5">
    <source>
        <dbReference type="Proteomes" id="UP000828390"/>
    </source>
</evidence>
<dbReference type="InterPro" id="IPR003578">
    <property type="entry name" value="Small_GTPase_Rho"/>
</dbReference>
<dbReference type="PROSITE" id="PS51420">
    <property type="entry name" value="RHO"/>
    <property type="match status" value="1"/>
</dbReference>
<dbReference type="AlphaFoldDB" id="A0A9D4LF47"/>
<dbReference type="GO" id="GO:0007264">
    <property type="term" value="P:small GTPase-mediated signal transduction"/>
    <property type="evidence" value="ECO:0007669"/>
    <property type="project" value="InterPro"/>
</dbReference>
<dbReference type="SUPFAM" id="SSF54695">
    <property type="entry name" value="POZ domain"/>
    <property type="match status" value="2"/>
</dbReference>
<accession>A0A9D4LF47</accession>
<dbReference type="EMBL" id="JAIWYP010000003">
    <property type="protein sequence ID" value="KAH3855821.1"/>
    <property type="molecule type" value="Genomic_DNA"/>
</dbReference>
<dbReference type="InterPro" id="IPR011333">
    <property type="entry name" value="SKP1/BTB/POZ_sf"/>
</dbReference>